<dbReference type="InParanoid" id="A0A0P0XYD8"/>
<dbReference type="PANTHER" id="PTHR33065">
    <property type="entry name" value="OS07G0486400 PROTEIN"/>
    <property type="match status" value="1"/>
</dbReference>
<gene>
    <name evidence="2" type="ordered locus">Os11g0103550</name>
    <name evidence="2" type="ORF">OSNPB_110103550</name>
</gene>
<dbReference type="OMA" id="WPDHMRG"/>
<dbReference type="Pfam" id="PF20241">
    <property type="entry name" value="DUF6598"/>
    <property type="match status" value="1"/>
</dbReference>
<keyword evidence="3" id="KW-1185">Reference proteome</keyword>
<dbReference type="InterPro" id="IPR046533">
    <property type="entry name" value="DUF6598"/>
</dbReference>
<feature type="non-terminal residue" evidence="2">
    <location>
        <position position="1"/>
    </location>
</feature>
<reference evidence="3" key="1">
    <citation type="journal article" date="2005" name="Nature">
        <title>The map-based sequence of the rice genome.</title>
        <authorList>
            <consortium name="International rice genome sequencing project (IRGSP)"/>
            <person name="Matsumoto T."/>
            <person name="Wu J."/>
            <person name="Kanamori H."/>
            <person name="Katayose Y."/>
            <person name="Fujisawa M."/>
            <person name="Namiki N."/>
            <person name="Mizuno H."/>
            <person name="Yamamoto K."/>
            <person name="Antonio B.A."/>
            <person name="Baba T."/>
            <person name="Sakata K."/>
            <person name="Nagamura Y."/>
            <person name="Aoki H."/>
            <person name="Arikawa K."/>
            <person name="Arita K."/>
            <person name="Bito T."/>
            <person name="Chiden Y."/>
            <person name="Fujitsuka N."/>
            <person name="Fukunaka R."/>
            <person name="Hamada M."/>
            <person name="Harada C."/>
            <person name="Hayashi A."/>
            <person name="Hijishita S."/>
            <person name="Honda M."/>
            <person name="Hosokawa S."/>
            <person name="Ichikawa Y."/>
            <person name="Idonuma A."/>
            <person name="Iijima M."/>
            <person name="Ikeda M."/>
            <person name="Ikeno M."/>
            <person name="Ito K."/>
            <person name="Ito S."/>
            <person name="Ito T."/>
            <person name="Ito Y."/>
            <person name="Ito Y."/>
            <person name="Iwabuchi A."/>
            <person name="Kamiya K."/>
            <person name="Karasawa W."/>
            <person name="Kurita K."/>
            <person name="Katagiri S."/>
            <person name="Kikuta A."/>
            <person name="Kobayashi H."/>
            <person name="Kobayashi N."/>
            <person name="Machita K."/>
            <person name="Maehara T."/>
            <person name="Masukawa M."/>
            <person name="Mizubayashi T."/>
            <person name="Mukai Y."/>
            <person name="Nagasaki H."/>
            <person name="Nagata Y."/>
            <person name="Naito S."/>
            <person name="Nakashima M."/>
            <person name="Nakama Y."/>
            <person name="Nakamichi Y."/>
            <person name="Nakamura M."/>
            <person name="Meguro A."/>
            <person name="Negishi M."/>
            <person name="Ohta I."/>
            <person name="Ohta T."/>
            <person name="Okamoto M."/>
            <person name="Ono N."/>
            <person name="Saji S."/>
            <person name="Sakaguchi M."/>
            <person name="Sakai K."/>
            <person name="Shibata M."/>
            <person name="Shimokawa T."/>
            <person name="Song J."/>
            <person name="Takazaki Y."/>
            <person name="Terasawa K."/>
            <person name="Tsugane M."/>
            <person name="Tsuji K."/>
            <person name="Ueda S."/>
            <person name="Waki K."/>
            <person name="Yamagata H."/>
            <person name="Yamamoto M."/>
            <person name="Yamamoto S."/>
            <person name="Yamane H."/>
            <person name="Yoshiki S."/>
            <person name="Yoshihara R."/>
            <person name="Yukawa K."/>
            <person name="Zhong H."/>
            <person name="Yano M."/>
            <person name="Yuan Q."/>
            <person name="Ouyang S."/>
            <person name="Liu J."/>
            <person name="Jones K.M."/>
            <person name="Gansberger K."/>
            <person name="Moffat K."/>
            <person name="Hill J."/>
            <person name="Bera J."/>
            <person name="Fadrosh D."/>
            <person name="Jin S."/>
            <person name="Johri S."/>
            <person name="Kim M."/>
            <person name="Overton L."/>
            <person name="Reardon M."/>
            <person name="Tsitrin T."/>
            <person name="Vuong H."/>
            <person name="Weaver B."/>
            <person name="Ciecko A."/>
            <person name="Tallon L."/>
            <person name="Jackson J."/>
            <person name="Pai G."/>
            <person name="Aken S.V."/>
            <person name="Utterback T."/>
            <person name="Reidmuller S."/>
            <person name="Feldblyum T."/>
            <person name="Hsiao J."/>
            <person name="Zismann V."/>
            <person name="Iobst S."/>
            <person name="de Vazeille A.R."/>
            <person name="Buell C.R."/>
            <person name="Ying K."/>
            <person name="Li Y."/>
            <person name="Lu T."/>
            <person name="Huang Y."/>
            <person name="Zhao Q."/>
            <person name="Feng Q."/>
            <person name="Zhang L."/>
            <person name="Zhu J."/>
            <person name="Weng Q."/>
            <person name="Mu J."/>
            <person name="Lu Y."/>
            <person name="Fan D."/>
            <person name="Liu Y."/>
            <person name="Guan J."/>
            <person name="Zhang Y."/>
            <person name="Yu S."/>
            <person name="Liu X."/>
            <person name="Zhang Y."/>
            <person name="Hong G."/>
            <person name="Han B."/>
            <person name="Choisne N."/>
            <person name="Demange N."/>
            <person name="Orjeda G."/>
            <person name="Samain S."/>
            <person name="Cattolico L."/>
            <person name="Pelletier E."/>
            <person name="Couloux A."/>
            <person name="Segurens B."/>
            <person name="Wincker P."/>
            <person name="D'Hont A."/>
            <person name="Scarpelli C."/>
            <person name="Weissenbach J."/>
            <person name="Salanoubat M."/>
            <person name="Quetier F."/>
            <person name="Yu Y."/>
            <person name="Kim H.R."/>
            <person name="Rambo T."/>
            <person name="Currie J."/>
            <person name="Collura K."/>
            <person name="Luo M."/>
            <person name="Yang T."/>
            <person name="Ammiraju J.S.S."/>
            <person name="Engler F."/>
            <person name="Soderlund C."/>
            <person name="Wing R.A."/>
            <person name="Palmer L.E."/>
            <person name="de la Bastide M."/>
            <person name="Spiegel L."/>
            <person name="Nascimento L."/>
            <person name="Zutavern T."/>
            <person name="O'Shaughnessy A."/>
            <person name="Dike S."/>
            <person name="Dedhia N."/>
            <person name="Preston R."/>
            <person name="Balija V."/>
            <person name="McCombie W.R."/>
            <person name="Chow T."/>
            <person name="Chen H."/>
            <person name="Chung M."/>
            <person name="Chen C."/>
            <person name="Shaw J."/>
            <person name="Wu H."/>
            <person name="Hsiao K."/>
            <person name="Chao Y."/>
            <person name="Chu M."/>
            <person name="Cheng C."/>
            <person name="Hour A."/>
            <person name="Lee P."/>
            <person name="Lin S."/>
            <person name="Lin Y."/>
            <person name="Liou J."/>
            <person name="Liu S."/>
            <person name="Hsing Y."/>
            <person name="Raghuvanshi S."/>
            <person name="Mohanty A."/>
            <person name="Bharti A.K."/>
            <person name="Gaur A."/>
            <person name="Gupta V."/>
            <person name="Kumar D."/>
            <person name="Ravi V."/>
            <person name="Vij S."/>
            <person name="Kapur A."/>
            <person name="Khurana P."/>
            <person name="Khurana P."/>
            <person name="Khurana J.P."/>
            <person name="Tyagi A.K."/>
            <person name="Gaikwad K."/>
            <person name="Singh A."/>
            <person name="Dalal V."/>
            <person name="Srivastava S."/>
            <person name="Dixit A."/>
            <person name="Pal A.K."/>
            <person name="Ghazi I.A."/>
            <person name="Yadav M."/>
            <person name="Pandit A."/>
            <person name="Bhargava A."/>
            <person name="Sureshbabu K."/>
            <person name="Batra K."/>
            <person name="Sharma T.R."/>
            <person name="Mohapatra T."/>
            <person name="Singh N.K."/>
            <person name="Messing J."/>
            <person name="Nelson A.B."/>
            <person name="Fuks G."/>
            <person name="Kavchok S."/>
            <person name="Keizer G."/>
            <person name="Linton E."/>
            <person name="Llaca V."/>
            <person name="Song R."/>
            <person name="Tanyolac B."/>
            <person name="Young S."/>
            <person name="Ho-Il K."/>
            <person name="Hahn J.H."/>
            <person name="Sangsakoo G."/>
            <person name="Vanavichit A."/>
            <person name="de Mattos Luiz.A.T."/>
            <person name="Zimmer P.D."/>
            <person name="Malone G."/>
            <person name="Dellagostin O."/>
            <person name="de Oliveira A.C."/>
            <person name="Bevan M."/>
            <person name="Bancroft I."/>
            <person name="Minx P."/>
            <person name="Cordum H."/>
            <person name="Wilson R."/>
            <person name="Cheng Z."/>
            <person name="Jin W."/>
            <person name="Jiang J."/>
            <person name="Leong S.A."/>
            <person name="Iwama H."/>
            <person name="Gojobori T."/>
            <person name="Itoh T."/>
            <person name="Niimura Y."/>
            <person name="Fujii Y."/>
            <person name="Habara T."/>
            <person name="Sakai H."/>
            <person name="Sato Y."/>
            <person name="Wilson G."/>
            <person name="Kumar K."/>
            <person name="McCouch S."/>
            <person name="Juretic N."/>
            <person name="Hoen D."/>
            <person name="Wright S."/>
            <person name="Bruskiewich R."/>
            <person name="Bureau T."/>
            <person name="Miyao A."/>
            <person name="Hirochika H."/>
            <person name="Nishikawa T."/>
            <person name="Kadowaki K."/>
            <person name="Sugiura M."/>
            <person name="Burr B."/>
            <person name="Sasaki T."/>
        </authorList>
    </citation>
    <scope>NUCLEOTIDE SEQUENCE [LARGE SCALE GENOMIC DNA]</scope>
    <source>
        <strain evidence="3">cv. Nipponbare</strain>
    </source>
</reference>
<dbReference type="Gramene" id="Os11t0103550-00">
    <property type="protein sequence ID" value="Os11t0103550-00"/>
    <property type="gene ID" value="Os11g0103550"/>
</dbReference>
<proteinExistence type="predicted"/>
<dbReference type="PIRSF" id="PIRSF002703">
    <property type="entry name" value="Thaumatin"/>
    <property type="match status" value="1"/>
</dbReference>
<evidence type="ECO:0000313" key="2">
    <source>
        <dbReference type="EMBL" id="BAT12285.1"/>
    </source>
</evidence>
<evidence type="ECO:0000259" key="1">
    <source>
        <dbReference type="Pfam" id="PF20241"/>
    </source>
</evidence>
<evidence type="ECO:0000313" key="3">
    <source>
        <dbReference type="Proteomes" id="UP000059680"/>
    </source>
</evidence>
<dbReference type="EMBL" id="AP014967">
    <property type="protein sequence ID" value="BAT12285.1"/>
    <property type="molecule type" value="Genomic_DNA"/>
</dbReference>
<dbReference type="Proteomes" id="UP000059680">
    <property type="component" value="Chromosome 11"/>
</dbReference>
<dbReference type="PANTHER" id="PTHR33065:SF88">
    <property type="entry name" value="OS11G0104220 PROTEIN"/>
    <property type="match status" value="1"/>
</dbReference>
<organism evidence="2 3">
    <name type="scientific">Oryza sativa subsp. japonica</name>
    <name type="common">Rice</name>
    <dbReference type="NCBI Taxonomy" id="39947"/>
    <lineage>
        <taxon>Eukaryota</taxon>
        <taxon>Viridiplantae</taxon>
        <taxon>Streptophyta</taxon>
        <taxon>Embryophyta</taxon>
        <taxon>Tracheophyta</taxon>
        <taxon>Spermatophyta</taxon>
        <taxon>Magnoliopsida</taxon>
        <taxon>Liliopsida</taxon>
        <taxon>Poales</taxon>
        <taxon>Poaceae</taxon>
        <taxon>BOP clade</taxon>
        <taxon>Oryzoideae</taxon>
        <taxon>Oryzeae</taxon>
        <taxon>Oryzinae</taxon>
        <taxon>Oryza</taxon>
        <taxon>Oryza sativa</taxon>
    </lineage>
</organism>
<feature type="domain" description="DUF6598" evidence="1">
    <location>
        <begin position="2"/>
        <end position="130"/>
    </location>
</feature>
<dbReference type="InterPro" id="IPR001938">
    <property type="entry name" value="Thaumatin"/>
</dbReference>
<dbReference type="FunCoup" id="A0A0P0XYD8">
    <property type="interactions" value="126"/>
</dbReference>
<sequence>LLTPQDSYLQLTGPSRAVLLIDPVTFEVDLKVKGKTETGDKVLSLRVFTHHMAPSYVKYSPMIRRCLSSKHSELELAYVVLADTVEATMVSVQVIEGSWPDHMRGLVVCRTASVEGGDSVLLDSRDGRMPIN</sequence>
<dbReference type="PaxDb" id="39947-A0A0P0XYD8"/>
<reference evidence="2 3" key="2">
    <citation type="journal article" date="2013" name="Plant Cell Physiol.">
        <title>Rice Annotation Project Database (RAP-DB): an integrative and interactive database for rice genomics.</title>
        <authorList>
            <person name="Sakai H."/>
            <person name="Lee S.S."/>
            <person name="Tanaka T."/>
            <person name="Numa H."/>
            <person name="Kim J."/>
            <person name="Kawahara Y."/>
            <person name="Wakimoto H."/>
            <person name="Yang C.C."/>
            <person name="Iwamoto M."/>
            <person name="Abe T."/>
            <person name="Yamada Y."/>
            <person name="Muto A."/>
            <person name="Inokuchi H."/>
            <person name="Ikemura T."/>
            <person name="Matsumoto T."/>
            <person name="Sasaki T."/>
            <person name="Itoh T."/>
        </authorList>
    </citation>
    <scope>NUCLEOTIDE SEQUENCE [LARGE SCALE GENOMIC DNA]</scope>
    <source>
        <strain evidence="3">cv. Nipponbare</strain>
    </source>
</reference>
<reference evidence="2 3" key="3">
    <citation type="journal article" date="2013" name="Rice">
        <title>Improvement of the Oryza sativa Nipponbare reference genome using next generation sequence and optical map data.</title>
        <authorList>
            <person name="Kawahara Y."/>
            <person name="de la Bastide M."/>
            <person name="Hamilton J.P."/>
            <person name="Kanamori H."/>
            <person name="McCombie W.R."/>
            <person name="Ouyang S."/>
            <person name="Schwartz D.C."/>
            <person name="Tanaka T."/>
            <person name="Wu J."/>
            <person name="Zhou S."/>
            <person name="Childs K.L."/>
            <person name="Davidson R.M."/>
            <person name="Lin H."/>
            <person name="Quesada-Ocampo L."/>
            <person name="Vaillancourt B."/>
            <person name="Sakai H."/>
            <person name="Lee S.S."/>
            <person name="Kim J."/>
            <person name="Numa H."/>
            <person name="Itoh T."/>
            <person name="Buell C.R."/>
            <person name="Matsumoto T."/>
        </authorList>
    </citation>
    <scope>NUCLEOTIDE SEQUENCE [LARGE SCALE GENOMIC DNA]</scope>
    <source>
        <strain evidence="3">cv. Nipponbare</strain>
    </source>
</reference>
<name>A0A0P0XYD8_ORYSJ</name>
<dbReference type="AlphaFoldDB" id="A0A0P0XYD8"/>
<protein>
    <submittedName>
        <fullName evidence="2">Os11g0103550 protein</fullName>
    </submittedName>
</protein>
<accession>A0A0P0XYD8</accession>